<dbReference type="AlphaFoldDB" id="A0AAD5KKQ2"/>
<reference evidence="1" key="2">
    <citation type="submission" date="2023-02" db="EMBL/GenBank/DDBJ databases">
        <authorList>
            <consortium name="DOE Joint Genome Institute"/>
            <person name="Mondo S.J."/>
            <person name="Chang Y."/>
            <person name="Wang Y."/>
            <person name="Ahrendt S."/>
            <person name="Andreopoulos W."/>
            <person name="Barry K."/>
            <person name="Beard J."/>
            <person name="Benny G.L."/>
            <person name="Blankenship S."/>
            <person name="Bonito G."/>
            <person name="Cuomo C."/>
            <person name="Desiro A."/>
            <person name="Gervers K.A."/>
            <person name="Hundley H."/>
            <person name="Kuo A."/>
            <person name="LaButti K."/>
            <person name="Lang B.F."/>
            <person name="Lipzen A."/>
            <person name="O'Donnell K."/>
            <person name="Pangilinan J."/>
            <person name="Reynolds N."/>
            <person name="Sandor L."/>
            <person name="Smith M.W."/>
            <person name="Tsang A."/>
            <person name="Grigoriev I.V."/>
            <person name="Stajich J.E."/>
            <person name="Spatafora J.W."/>
        </authorList>
    </citation>
    <scope>NUCLEOTIDE SEQUENCE</scope>
    <source>
        <strain evidence="1">RSA 2281</strain>
    </source>
</reference>
<protein>
    <submittedName>
        <fullName evidence="1">Uncharacterized protein</fullName>
    </submittedName>
</protein>
<evidence type="ECO:0000313" key="1">
    <source>
        <dbReference type="EMBL" id="KAI9269317.1"/>
    </source>
</evidence>
<accession>A0AAD5KKQ2</accession>
<reference evidence="1" key="1">
    <citation type="journal article" date="2022" name="IScience">
        <title>Evolution of zygomycete secretomes and the origins of terrestrial fungal ecologies.</title>
        <authorList>
            <person name="Chang Y."/>
            <person name="Wang Y."/>
            <person name="Mondo S."/>
            <person name="Ahrendt S."/>
            <person name="Andreopoulos W."/>
            <person name="Barry K."/>
            <person name="Beard J."/>
            <person name="Benny G.L."/>
            <person name="Blankenship S."/>
            <person name="Bonito G."/>
            <person name="Cuomo C."/>
            <person name="Desiro A."/>
            <person name="Gervers K.A."/>
            <person name="Hundley H."/>
            <person name="Kuo A."/>
            <person name="LaButti K."/>
            <person name="Lang B.F."/>
            <person name="Lipzen A."/>
            <person name="O'Donnell K."/>
            <person name="Pangilinan J."/>
            <person name="Reynolds N."/>
            <person name="Sandor L."/>
            <person name="Smith M.E."/>
            <person name="Tsang A."/>
            <person name="Grigoriev I.V."/>
            <person name="Stajich J.E."/>
            <person name="Spatafora J.W."/>
        </authorList>
    </citation>
    <scope>NUCLEOTIDE SEQUENCE</scope>
    <source>
        <strain evidence="1">RSA 2281</strain>
    </source>
</reference>
<name>A0AAD5KKQ2_9FUNG</name>
<dbReference type="EMBL" id="JAIXMP010000008">
    <property type="protein sequence ID" value="KAI9269317.1"/>
    <property type="molecule type" value="Genomic_DNA"/>
</dbReference>
<gene>
    <name evidence="1" type="ORF">BDA99DRAFT_597395</name>
</gene>
<keyword evidence="2" id="KW-1185">Reference proteome</keyword>
<comment type="caution">
    <text evidence="1">The sequence shown here is derived from an EMBL/GenBank/DDBJ whole genome shotgun (WGS) entry which is preliminary data.</text>
</comment>
<proteinExistence type="predicted"/>
<sequence>MSSCGPSPSCITRFVTDPLSVVKVLVPSVAIEIILHKQVWEKSSLRHLTLYLTMANVYWFATSFNFSFLETPLLCKVPESLDKSQKLDVGRHRFGWLNKIELAIGVVSLDIFCEWRKRILDHDGFVDVCLSTAVLAPAIICVAQGAFFLPKLQERCINEKTAANDNSCCSQKNCCRLYLGLEVAKVTGLAVAGLRFGKMLTV</sequence>
<evidence type="ECO:0000313" key="2">
    <source>
        <dbReference type="Proteomes" id="UP001209540"/>
    </source>
</evidence>
<dbReference type="Proteomes" id="UP001209540">
    <property type="component" value="Unassembled WGS sequence"/>
</dbReference>
<organism evidence="1 2">
    <name type="scientific">Phascolomyces articulosus</name>
    <dbReference type="NCBI Taxonomy" id="60185"/>
    <lineage>
        <taxon>Eukaryota</taxon>
        <taxon>Fungi</taxon>
        <taxon>Fungi incertae sedis</taxon>
        <taxon>Mucoromycota</taxon>
        <taxon>Mucoromycotina</taxon>
        <taxon>Mucoromycetes</taxon>
        <taxon>Mucorales</taxon>
        <taxon>Lichtheimiaceae</taxon>
        <taxon>Phascolomyces</taxon>
    </lineage>
</organism>